<organism evidence="2 3">
    <name type="scientific">Caerostris extrusa</name>
    <name type="common">Bark spider</name>
    <name type="synonym">Caerostris bankana</name>
    <dbReference type="NCBI Taxonomy" id="172846"/>
    <lineage>
        <taxon>Eukaryota</taxon>
        <taxon>Metazoa</taxon>
        <taxon>Ecdysozoa</taxon>
        <taxon>Arthropoda</taxon>
        <taxon>Chelicerata</taxon>
        <taxon>Arachnida</taxon>
        <taxon>Araneae</taxon>
        <taxon>Araneomorphae</taxon>
        <taxon>Entelegynae</taxon>
        <taxon>Araneoidea</taxon>
        <taxon>Araneidae</taxon>
        <taxon>Caerostris</taxon>
    </lineage>
</organism>
<comment type="caution">
    <text evidence="2">The sequence shown here is derived from an EMBL/GenBank/DDBJ whole genome shotgun (WGS) entry which is preliminary data.</text>
</comment>
<keyword evidence="3" id="KW-1185">Reference proteome</keyword>
<gene>
    <name evidence="2" type="ORF">CEXT_618091</name>
</gene>
<sequence length="93" mass="10834">MPPILHTRTRSSTEKSSSVPCSISSPLFKKLHCFLNPHHNTHLSEISEQHHRCETKNYHRRVWCPLIHQDSLSLQLTPQHPPPQNEEEEAQRA</sequence>
<accession>A0AAV4TFA0</accession>
<feature type="region of interest" description="Disordered" evidence="1">
    <location>
        <begin position="74"/>
        <end position="93"/>
    </location>
</feature>
<dbReference type="Proteomes" id="UP001054945">
    <property type="component" value="Unassembled WGS sequence"/>
</dbReference>
<proteinExistence type="predicted"/>
<evidence type="ECO:0000313" key="3">
    <source>
        <dbReference type="Proteomes" id="UP001054945"/>
    </source>
</evidence>
<name>A0AAV4TFA0_CAEEX</name>
<dbReference type="AlphaFoldDB" id="A0AAV4TFA0"/>
<protein>
    <submittedName>
        <fullName evidence="2">Uncharacterized protein</fullName>
    </submittedName>
</protein>
<evidence type="ECO:0000313" key="2">
    <source>
        <dbReference type="EMBL" id="GIY42633.1"/>
    </source>
</evidence>
<dbReference type="EMBL" id="BPLR01010876">
    <property type="protein sequence ID" value="GIY42633.1"/>
    <property type="molecule type" value="Genomic_DNA"/>
</dbReference>
<evidence type="ECO:0000256" key="1">
    <source>
        <dbReference type="SAM" id="MobiDB-lite"/>
    </source>
</evidence>
<reference evidence="2 3" key="1">
    <citation type="submission" date="2021-06" db="EMBL/GenBank/DDBJ databases">
        <title>Caerostris extrusa draft genome.</title>
        <authorList>
            <person name="Kono N."/>
            <person name="Arakawa K."/>
        </authorList>
    </citation>
    <scope>NUCLEOTIDE SEQUENCE [LARGE SCALE GENOMIC DNA]</scope>
</reference>